<feature type="active site" description="Nucleophile" evidence="6">
    <location>
        <position position="163"/>
    </location>
</feature>
<keyword evidence="4 6" id="KW-0573">Peptidoglycan synthesis</keyword>
<dbReference type="GO" id="GO:0016740">
    <property type="term" value="F:transferase activity"/>
    <property type="evidence" value="ECO:0007669"/>
    <property type="project" value="UniProtKB-KW"/>
</dbReference>
<keyword evidence="10" id="KW-1185">Reference proteome</keyword>
<evidence type="ECO:0000256" key="7">
    <source>
        <dbReference type="SAM" id="MobiDB-lite"/>
    </source>
</evidence>
<evidence type="ECO:0000256" key="6">
    <source>
        <dbReference type="PROSITE-ProRule" id="PRU01373"/>
    </source>
</evidence>
<dbReference type="CDD" id="cd16913">
    <property type="entry name" value="YkuD_like"/>
    <property type="match status" value="1"/>
</dbReference>
<organism evidence="9 10">
    <name type="scientific">Pseudonocardia benzenivorans</name>
    <dbReference type="NCBI Taxonomy" id="228005"/>
    <lineage>
        <taxon>Bacteria</taxon>
        <taxon>Bacillati</taxon>
        <taxon>Actinomycetota</taxon>
        <taxon>Actinomycetes</taxon>
        <taxon>Pseudonocardiales</taxon>
        <taxon>Pseudonocardiaceae</taxon>
        <taxon>Pseudonocardia</taxon>
    </lineage>
</organism>
<keyword evidence="2 9" id="KW-0808">Transferase</keyword>
<keyword evidence="3 6" id="KW-0133">Cell shape</keyword>
<dbReference type="Proteomes" id="UP001597182">
    <property type="component" value="Unassembled WGS sequence"/>
</dbReference>
<protein>
    <submittedName>
        <fullName evidence="9">L,D-transpeptidase</fullName>
        <ecNumber evidence="9">2.-.-.-</ecNumber>
    </submittedName>
</protein>
<evidence type="ECO:0000259" key="8">
    <source>
        <dbReference type="PROSITE" id="PS52029"/>
    </source>
</evidence>
<dbReference type="Pfam" id="PF03734">
    <property type="entry name" value="YkuD"/>
    <property type="match status" value="1"/>
</dbReference>
<dbReference type="SUPFAM" id="SSF141523">
    <property type="entry name" value="L,D-transpeptidase catalytic domain-like"/>
    <property type="match status" value="1"/>
</dbReference>
<feature type="domain" description="L,D-TPase catalytic" evidence="8">
    <location>
        <begin position="79"/>
        <end position="187"/>
    </location>
</feature>
<reference evidence="10" key="1">
    <citation type="journal article" date="2019" name="Int. J. Syst. Evol. Microbiol.">
        <title>The Global Catalogue of Microorganisms (GCM) 10K type strain sequencing project: providing services to taxonomists for standard genome sequencing and annotation.</title>
        <authorList>
            <consortium name="The Broad Institute Genomics Platform"/>
            <consortium name="The Broad Institute Genome Sequencing Center for Infectious Disease"/>
            <person name="Wu L."/>
            <person name="Ma J."/>
        </authorList>
    </citation>
    <scope>NUCLEOTIDE SEQUENCE [LARGE SCALE GENOMIC DNA]</scope>
    <source>
        <strain evidence="10">CCUG 49018</strain>
    </source>
</reference>
<name>A0ABW3VD59_9PSEU</name>
<feature type="compositionally biased region" description="Low complexity" evidence="7">
    <location>
        <begin position="1"/>
        <end position="21"/>
    </location>
</feature>
<evidence type="ECO:0000313" key="9">
    <source>
        <dbReference type="EMBL" id="MFD1233217.1"/>
    </source>
</evidence>
<evidence type="ECO:0000313" key="10">
    <source>
        <dbReference type="Proteomes" id="UP001597182"/>
    </source>
</evidence>
<dbReference type="PANTHER" id="PTHR30582">
    <property type="entry name" value="L,D-TRANSPEPTIDASE"/>
    <property type="match status" value="1"/>
</dbReference>
<dbReference type="Gene3D" id="2.40.440.10">
    <property type="entry name" value="L,D-transpeptidase catalytic domain-like"/>
    <property type="match status" value="1"/>
</dbReference>
<proteinExistence type="predicted"/>
<dbReference type="PANTHER" id="PTHR30582:SF33">
    <property type="entry name" value="EXPORTED PROTEIN"/>
    <property type="match status" value="1"/>
</dbReference>
<keyword evidence="5 6" id="KW-0961">Cell wall biogenesis/degradation</keyword>
<evidence type="ECO:0000256" key="5">
    <source>
        <dbReference type="ARBA" id="ARBA00023316"/>
    </source>
</evidence>
<comment type="pathway">
    <text evidence="1 6">Cell wall biogenesis; peptidoglycan biosynthesis.</text>
</comment>
<evidence type="ECO:0000256" key="2">
    <source>
        <dbReference type="ARBA" id="ARBA00022679"/>
    </source>
</evidence>
<dbReference type="RefSeq" id="WP_346091816.1">
    <property type="nucleotide sequence ID" value="NZ_BAABKS010000040.1"/>
</dbReference>
<evidence type="ECO:0000256" key="3">
    <source>
        <dbReference type="ARBA" id="ARBA00022960"/>
    </source>
</evidence>
<dbReference type="EC" id="2.-.-.-" evidence="9"/>
<evidence type="ECO:0000256" key="1">
    <source>
        <dbReference type="ARBA" id="ARBA00004752"/>
    </source>
</evidence>
<sequence length="187" mass="18734">MGRHSAAGRGAAGRSGVARGAAGHGAGRSRLAAMPRVRATIALGLAGLGALGGTGVGSAEPLRPVEAPLVDGTPCTVAARACVSIGAKQAWLLDDGRVVRGPVAVSTGGAGKETPRGAFGVEWKNRDHRSAEFGGAPMPFAVFFAPGGIAFHEGDTRTGSAGCVRLARADAEAFHDFLAVGDRVEIV</sequence>
<feature type="region of interest" description="Disordered" evidence="7">
    <location>
        <begin position="1"/>
        <end position="29"/>
    </location>
</feature>
<accession>A0ABW3VD59</accession>
<dbReference type="InterPro" id="IPR038063">
    <property type="entry name" value="Transpep_catalytic_dom"/>
</dbReference>
<dbReference type="InterPro" id="IPR050979">
    <property type="entry name" value="LD-transpeptidase"/>
</dbReference>
<feature type="active site" description="Proton donor/acceptor" evidence="6">
    <location>
        <position position="152"/>
    </location>
</feature>
<gene>
    <name evidence="9" type="ORF">ACFQ34_07985</name>
</gene>
<dbReference type="InterPro" id="IPR005490">
    <property type="entry name" value="LD_TPept_cat_dom"/>
</dbReference>
<dbReference type="EMBL" id="JBHTMB010000054">
    <property type="protein sequence ID" value="MFD1233217.1"/>
    <property type="molecule type" value="Genomic_DNA"/>
</dbReference>
<evidence type="ECO:0000256" key="4">
    <source>
        <dbReference type="ARBA" id="ARBA00022984"/>
    </source>
</evidence>
<dbReference type="PROSITE" id="PS52029">
    <property type="entry name" value="LD_TPASE"/>
    <property type="match status" value="1"/>
</dbReference>
<comment type="caution">
    <text evidence="9">The sequence shown here is derived from an EMBL/GenBank/DDBJ whole genome shotgun (WGS) entry which is preliminary data.</text>
</comment>